<comment type="caution">
    <text evidence="4">The sequence shown here is derived from an EMBL/GenBank/DDBJ whole genome shotgun (WGS) entry which is preliminary data.</text>
</comment>
<keyword evidence="2" id="KW-0597">Phosphoprotein</keyword>
<dbReference type="EMBL" id="JACHBX010000002">
    <property type="protein sequence ID" value="MBB6134621.1"/>
    <property type="molecule type" value="Genomic_DNA"/>
</dbReference>
<dbReference type="GO" id="GO:0004672">
    <property type="term" value="F:protein kinase activity"/>
    <property type="evidence" value="ECO:0007669"/>
    <property type="project" value="UniProtKB-ARBA"/>
</dbReference>
<feature type="modified residue" description="Phosphohistidine" evidence="2">
    <location>
        <position position="64"/>
    </location>
</feature>
<dbReference type="AlphaFoldDB" id="A0A7X0CEV9"/>
<keyword evidence="5" id="KW-1185">Reference proteome</keyword>
<evidence type="ECO:0000259" key="3">
    <source>
        <dbReference type="PROSITE" id="PS50894"/>
    </source>
</evidence>
<protein>
    <submittedName>
        <fullName evidence="4">HPt (Histidine-containing phosphotransfer) domain-containing protein</fullName>
    </submittedName>
</protein>
<evidence type="ECO:0000313" key="5">
    <source>
        <dbReference type="Proteomes" id="UP000540787"/>
    </source>
</evidence>
<name>A0A7X0CEV9_9BURK</name>
<dbReference type="GO" id="GO:0000160">
    <property type="term" value="P:phosphorelay signal transduction system"/>
    <property type="evidence" value="ECO:0007669"/>
    <property type="project" value="UniProtKB-KW"/>
</dbReference>
<keyword evidence="1" id="KW-0902">Two-component regulatory system</keyword>
<dbReference type="InterPro" id="IPR008207">
    <property type="entry name" value="Sig_transdc_His_kin_Hpt_dom"/>
</dbReference>
<proteinExistence type="predicted"/>
<sequence length="210" mass="21947">MTSAPSGDAAAVIDLAAALDRVMGDRAMFLRLLARFAGDYRDLIPRLQAAIAAGDTVLAQRIAHTLKGAAGMMEALPLRRLALEAELALKADGAAPPALIDALDCELTRVLVEVNALLAAPAVAPLPEVSSTAAPALPVDARDLARLRAMLDIGDGRAPELVALLRPRLLVTLGADRMAALEKSIERFDFEHALLLLAQAGNASPPDLNA</sequence>
<feature type="domain" description="HPt" evidence="3">
    <location>
        <begin position="25"/>
        <end position="121"/>
    </location>
</feature>
<accession>A0A7X0CEV9</accession>
<dbReference type="RefSeq" id="WP_370660835.1">
    <property type="nucleotide sequence ID" value="NZ_JACHBX010000002.1"/>
</dbReference>
<dbReference type="PROSITE" id="PS50894">
    <property type="entry name" value="HPT"/>
    <property type="match status" value="1"/>
</dbReference>
<dbReference type="Gene3D" id="1.20.120.160">
    <property type="entry name" value="HPT domain"/>
    <property type="match status" value="1"/>
</dbReference>
<reference evidence="4 5" key="1">
    <citation type="submission" date="2020-08" db="EMBL/GenBank/DDBJ databases">
        <title>The Agave Microbiome: Exploring the role of microbial communities in plant adaptations to desert environments.</title>
        <authorList>
            <person name="Partida-Martinez L.P."/>
        </authorList>
    </citation>
    <scope>NUCLEOTIDE SEQUENCE [LARGE SCALE GENOMIC DNA]</scope>
    <source>
        <strain evidence="4 5">AT3.2</strain>
    </source>
</reference>
<dbReference type="Pfam" id="PF01627">
    <property type="entry name" value="Hpt"/>
    <property type="match status" value="1"/>
</dbReference>
<evidence type="ECO:0000313" key="4">
    <source>
        <dbReference type="EMBL" id="MBB6134621.1"/>
    </source>
</evidence>
<evidence type="ECO:0000256" key="2">
    <source>
        <dbReference type="PROSITE-ProRule" id="PRU00110"/>
    </source>
</evidence>
<evidence type="ECO:0000256" key="1">
    <source>
        <dbReference type="ARBA" id="ARBA00023012"/>
    </source>
</evidence>
<dbReference type="Proteomes" id="UP000540787">
    <property type="component" value="Unassembled WGS sequence"/>
</dbReference>
<organism evidence="4 5">
    <name type="scientific">Massilia aurea</name>
    <dbReference type="NCBI Taxonomy" id="373040"/>
    <lineage>
        <taxon>Bacteria</taxon>
        <taxon>Pseudomonadati</taxon>
        <taxon>Pseudomonadota</taxon>
        <taxon>Betaproteobacteria</taxon>
        <taxon>Burkholderiales</taxon>
        <taxon>Oxalobacteraceae</taxon>
        <taxon>Telluria group</taxon>
        <taxon>Massilia</taxon>
    </lineage>
</organism>
<dbReference type="SUPFAM" id="SSF47226">
    <property type="entry name" value="Histidine-containing phosphotransfer domain, HPT domain"/>
    <property type="match status" value="1"/>
</dbReference>
<gene>
    <name evidence="4" type="ORF">HD842_002763</name>
</gene>
<dbReference type="InterPro" id="IPR036641">
    <property type="entry name" value="HPT_dom_sf"/>
</dbReference>